<dbReference type="InterPro" id="IPR036388">
    <property type="entry name" value="WH-like_DNA-bd_sf"/>
</dbReference>
<evidence type="ECO:0000313" key="1">
    <source>
        <dbReference type="EMBL" id="GER94379.1"/>
    </source>
</evidence>
<protein>
    <submittedName>
        <fullName evidence="1">Rrf2 family transcriptional regulator</fullName>
    </submittedName>
</protein>
<dbReference type="PROSITE" id="PS51197">
    <property type="entry name" value="HTH_RRF2_2"/>
    <property type="match status" value="1"/>
</dbReference>
<accession>A0A5J4L8B3</accession>
<dbReference type="EMBL" id="BLAB01000001">
    <property type="protein sequence ID" value="GER94379.1"/>
    <property type="molecule type" value="Genomic_DNA"/>
</dbReference>
<proteinExistence type="predicted"/>
<name>A0A5J4L8B3_9ZZZZ</name>
<gene>
    <name evidence="1" type="ORF">A45J_2140</name>
</gene>
<dbReference type="GO" id="GO:0003700">
    <property type="term" value="F:DNA-binding transcription factor activity"/>
    <property type="evidence" value="ECO:0007669"/>
    <property type="project" value="TreeGrafter"/>
</dbReference>
<dbReference type="SUPFAM" id="SSF46785">
    <property type="entry name" value="Winged helix' DNA-binding domain"/>
    <property type="match status" value="1"/>
</dbReference>
<dbReference type="Pfam" id="PF02082">
    <property type="entry name" value="Rrf2"/>
    <property type="match status" value="1"/>
</dbReference>
<sequence length="142" mass="16333">MEITRETDYAIRCVLYLSERPDDVVMVEEIAKAKSIPKSFLSKILQKLVKADIVKSYRGVKGGFQIAKDPMKINLLNVIEAIEGSVAMNRCAVNKNKCSLSCKCTVHPIWTNLRKDMERRLKKISFVNFIMYQEDGEKFKIK</sequence>
<dbReference type="NCBIfam" id="TIGR00738">
    <property type="entry name" value="rrf2_super"/>
    <property type="match status" value="1"/>
</dbReference>
<dbReference type="GO" id="GO:0005829">
    <property type="term" value="C:cytosol"/>
    <property type="evidence" value="ECO:0007669"/>
    <property type="project" value="TreeGrafter"/>
</dbReference>
<dbReference type="PANTHER" id="PTHR33221:SF2">
    <property type="entry name" value="TRANSCRIPTIONAL REGULATOR"/>
    <property type="match status" value="1"/>
</dbReference>
<reference evidence="1" key="1">
    <citation type="submission" date="2019-10" db="EMBL/GenBank/DDBJ databases">
        <title>Metagenomic sequencing of thiosulfate-disproportionating enrichment culture.</title>
        <authorList>
            <person name="Umezawa K."/>
            <person name="Kojima H."/>
            <person name="Fukui M."/>
        </authorList>
    </citation>
    <scope>NUCLEOTIDE SEQUENCE</scope>
    <source>
        <strain evidence="1">45J</strain>
    </source>
</reference>
<dbReference type="PANTHER" id="PTHR33221">
    <property type="entry name" value="WINGED HELIX-TURN-HELIX TRANSCRIPTIONAL REGULATOR, RRF2 FAMILY"/>
    <property type="match status" value="1"/>
</dbReference>
<dbReference type="InterPro" id="IPR000944">
    <property type="entry name" value="Tscrpt_reg_Rrf2"/>
</dbReference>
<dbReference type="InterPro" id="IPR036390">
    <property type="entry name" value="WH_DNA-bd_sf"/>
</dbReference>
<dbReference type="AlphaFoldDB" id="A0A5J4L8B3"/>
<comment type="caution">
    <text evidence="1">The sequence shown here is derived from an EMBL/GenBank/DDBJ whole genome shotgun (WGS) entry which is preliminary data.</text>
</comment>
<dbReference type="Gene3D" id="1.10.10.10">
    <property type="entry name" value="Winged helix-like DNA-binding domain superfamily/Winged helix DNA-binding domain"/>
    <property type="match status" value="1"/>
</dbReference>
<organism evidence="1">
    <name type="scientific">hot springs metagenome</name>
    <dbReference type="NCBI Taxonomy" id="433727"/>
    <lineage>
        <taxon>unclassified sequences</taxon>
        <taxon>metagenomes</taxon>
        <taxon>ecological metagenomes</taxon>
    </lineage>
</organism>